<keyword evidence="3" id="KW-0406">Ion transport</keyword>
<accession>A0ABS8WVF5</accession>
<evidence type="ECO:0000256" key="1">
    <source>
        <dbReference type="ARBA" id="ARBA00008936"/>
    </source>
</evidence>
<feature type="domain" description="ATPase F1/V1/A1 complex alpha/beta subunit N-terminal" evidence="4">
    <location>
        <begin position="68"/>
        <end position="113"/>
    </location>
</feature>
<dbReference type="PANTHER" id="PTHR48082:SF2">
    <property type="entry name" value="ATP SYNTHASE SUBUNIT ALPHA, MITOCHONDRIAL"/>
    <property type="match status" value="1"/>
</dbReference>
<keyword evidence="2" id="KW-0813">Transport</keyword>
<comment type="caution">
    <text evidence="5">The sequence shown here is derived from an EMBL/GenBank/DDBJ whole genome shotgun (WGS) entry which is preliminary data.</text>
</comment>
<reference evidence="5 6" key="1">
    <citation type="journal article" date="2021" name="BMC Genomics">
        <title>Datura genome reveals duplications of psychoactive alkaloid biosynthetic genes and high mutation rate following tissue culture.</title>
        <authorList>
            <person name="Rajewski A."/>
            <person name="Carter-House D."/>
            <person name="Stajich J."/>
            <person name="Litt A."/>
        </authorList>
    </citation>
    <scope>NUCLEOTIDE SEQUENCE [LARGE SCALE GENOMIC DNA]</scope>
    <source>
        <strain evidence="5">AR-01</strain>
    </source>
</reference>
<comment type="similarity">
    <text evidence="1">Belongs to the ATPase alpha/beta chains family.</text>
</comment>
<dbReference type="Gene3D" id="2.40.30.20">
    <property type="match status" value="1"/>
</dbReference>
<evidence type="ECO:0000256" key="3">
    <source>
        <dbReference type="ARBA" id="ARBA00022781"/>
    </source>
</evidence>
<dbReference type="EMBL" id="JACEIK010012102">
    <property type="protein sequence ID" value="MCE3216033.1"/>
    <property type="molecule type" value="Genomic_DNA"/>
</dbReference>
<dbReference type="Pfam" id="PF02874">
    <property type="entry name" value="ATP-synt_ab_N"/>
    <property type="match status" value="1"/>
</dbReference>
<evidence type="ECO:0000259" key="4">
    <source>
        <dbReference type="Pfam" id="PF02874"/>
    </source>
</evidence>
<name>A0ABS8WVF5_DATST</name>
<keyword evidence="3" id="KW-0375">Hydrogen ion transport</keyword>
<evidence type="ECO:0000256" key="2">
    <source>
        <dbReference type="ARBA" id="ARBA00022448"/>
    </source>
</evidence>
<dbReference type="Proteomes" id="UP000823775">
    <property type="component" value="Unassembled WGS sequence"/>
</dbReference>
<dbReference type="SUPFAM" id="SSF50615">
    <property type="entry name" value="N-terminal domain of alpha and beta subunits of F1 ATP synthase"/>
    <property type="match status" value="1"/>
</dbReference>
<dbReference type="InterPro" id="IPR005294">
    <property type="entry name" value="ATP_synth_F1_asu"/>
</dbReference>
<gene>
    <name evidence="5" type="primary">ATP1_1</name>
    <name evidence="5" type="ORF">HAX54_004537</name>
</gene>
<organism evidence="5 6">
    <name type="scientific">Datura stramonium</name>
    <name type="common">Jimsonweed</name>
    <name type="synonym">Common thornapple</name>
    <dbReference type="NCBI Taxonomy" id="4076"/>
    <lineage>
        <taxon>Eukaryota</taxon>
        <taxon>Viridiplantae</taxon>
        <taxon>Streptophyta</taxon>
        <taxon>Embryophyta</taxon>
        <taxon>Tracheophyta</taxon>
        <taxon>Spermatophyta</taxon>
        <taxon>Magnoliopsida</taxon>
        <taxon>eudicotyledons</taxon>
        <taxon>Gunneridae</taxon>
        <taxon>Pentapetalae</taxon>
        <taxon>asterids</taxon>
        <taxon>lamiids</taxon>
        <taxon>Solanales</taxon>
        <taxon>Solanaceae</taxon>
        <taxon>Solanoideae</taxon>
        <taxon>Datureae</taxon>
        <taxon>Datura</taxon>
    </lineage>
</organism>
<keyword evidence="6" id="KW-1185">Reference proteome</keyword>
<dbReference type="InterPro" id="IPR004100">
    <property type="entry name" value="ATPase_F1/V1/A1_a/bsu_N"/>
</dbReference>
<dbReference type="InterPro" id="IPR036121">
    <property type="entry name" value="ATPase_F1/V1/A1_a/bsu_N_sf"/>
</dbReference>
<proteinExistence type="inferred from homology"/>
<evidence type="ECO:0000313" key="5">
    <source>
        <dbReference type="EMBL" id="MCE3216033.1"/>
    </source>
</evidence>
<sequence length="132" mass="14855">MAPSLARRTFLLNLRPQLLIIEEVAGRGTMKRNLRKEWQQPGKSVMGSLLESRISNFYTNFQVDEIDRVVSVGDGIAHVYGLNKIQAGEMVEFSSGVKRIALNLENENVGIVVVILLLKKEILGMWEACVVW</sequence>
<dbReference type="PANTHER" id="PTHR48082">
    <property type="entry name" value="ATP SYNTHASE SUBUNIT ALPHA, MITOCHONDRIAL"/>
    <property type="match status" value="1"/>
</dbReference>
<protein>
    <submittedName>
        <fullName evidence="5">Alpha subunit of the F1 sector of mitochondrial F1F0 ATP synthase</fullName>
    </submittedName>
</protein>
<dbReference type="CDD" id="cd18116">
    <property type="entry name" value="ATP-synt_F1_alpha_N"/>
    <property type="match status" value="1"/>
</dbReference>
<evidence type="ECO:0000313" key="6">
    <source>
        <dbReference type="Proteomes" id="UP000823775"/>
    </source>
</evidence>
<dbReference type="InterPro" id="IPR023366">
    <property type="entry name" value="ATP_synth_asu-like_sf"/>
</dbReference>